<feature type="compositionally biased region" description="Acidic residues" evidence="17">
    <location>
        <begin position="2566"/>
        <end position="2581"/>
    </location>
</feature>
<gene>
    <name evidence="21" type="ORF">OGAPHI_004971</name>
</gene>
<dbReference type="InterPro" id="IPR029058">
    <property type="entry name" value="AB_hydrolase_fold"/>
</dbReference>
<keyword evidence="12" id="KW-0498">Mitosis</keyword>
<dbReference type="GO" id="GO:0051301">
    <property type="term" value="P:cell division"/>
    <property type="evidence" value="ECO:0007669"/>
    <property type="project" value="UniProtKB-KW"/>
</dbReference>
<dbReference type="Pfam" id="PF01699">
    <property type="entry name" value="Na_Ca_ex"/>
    <property type="match status" value="2"/>
</dbReference>
<feature type="region of interest" description="Disordered" evidence="17">
    <location>
        <begin position="972"/>
        <end position="1028"/>
    </location>
</feature>
<evidence type="ECO:0000256" key="6">
    <source>
        <dbReference type="ARBA" id="ARBA00013279"/>
    </source>
</evidence>
<evidence type="ECO:0000259" key="20">
    <source>
        <dbReference type="Pfam" id="PF01764"/>
    </source>
</evidence>
<dbReference type="InterPro" id="IPR002921">
    <property type="entry name" value="Fungal_lipase-type"/>
</dbReference>
<organism evidence="21 22">
    <name type="scientific">Ogataea philodendri</name>
    <dbReference type="NCBI Taxonomy" id="1378263"/>
    <lineage>
        <taxon>Eukaryota</taxon>
        <taxon>Fungi</taxon>
        <taxon>Dikarya</taxon>
        <taxon>Ascomycota</taxon>
        <taxon>Saccharomycotina</taxon>
        <taxon>Pichiomycetes</taxon>
        <taxon>Pichiales</taxon>
        <taxon>Pichiaceae</taxon>
        <taxon>Ogataea</taxon>
    </lineage>
</organism>
<keyword evidence="8" id="KW-0158">Chromosome</keyword>
<evidence type="ECO:0000256" key="12">
    <source>
        <dbReference type="ARBA" id="ARBA00022776"/>
    </source>
</evidence>
<feature type="transmembrane region" description="Helical" evidence="18">
    <location>
        <begin position="2486"/>
        <end position="2505"/>
    </location>
</feature>
<dbReference type="AntiFam" id="ANF00100">
    <property type="entry name" value="Shadow ORF (opposite leuC)"/>
</dbReference>
<feature type="transmembrane region" description="Helical" evidence="18">
    <location>
        <begin position="2383"/>
        <end position="2400"/>
    </location>
</feature>
<feature type="transmembrane region" description="Helical" evidence="18">
    <location>
        <begin position="2354"/>
        <end position="2377"/>
    </location>
</feature>
<dbReference type="GO" id="GO:0003682">
    <property type="term" value="F:chromatin binding"/>
    <property type="evidence" value="ECO:0007669"/>
    <property type="project" value="TreeGrafter"/>
</dbReference>
<evidence type="ECO:0000313" key="21">
    <source>
        <dbReference type="EMBL" id="KAH3663570.1"/>
    </source>
</evidence>
<evidence type="ECO:0000256" key="10">
    <source>
        <dbReference type="ARBA" id="ARBA00022618"/>
    </source>
</evidence>
<dbReference type="RefSeq" id="XP_046059906.1">
    <property type="nucleotide sequence ID" value="XM_046206106.1"/>
</dbReference>
<evidence type="ECO:0000256" key="16">
    <source>
        <dbReference type="ARBA" id="ARBA00023306"/>
    </source>
</evidence>
<feature type="domain" description="Sodium/calcium exchanger membrane region" evidence="19">
    <location>
        <begin position="2384"/>
        <end position="2537"/>
    </location>
</feature>
<evidence type="ECO:0000256" key="1">
    <source>
        <dbReference type="ARBA" id="ARBA00004141"/>
    </source>
</evidence>
<feature type="region of interest" description="Disordered" evidence="17">
    <location>
        <begin position="1053"/>
        <end position="1088"/>
    </location>
</feature>
<dbReference type="GO" id="GO:0006629">
    <property type="term" value="P:lipid metabolic process"/>
    <property type="evidence" value="ECO:0007669"/>
    <property type="project" value="InterPro"/>
</dbReference>
<evidence type="ECO:0000313" key="22">
    <source>
        <dbReference type="Proteomes" id="UP000769157"/>
    </source>
</evidence>
<evidence type="ECO:0000256" key="8">
    <source>
        <dbReference type="ARBA" id="ARBA00022454"/>
    </source>
</evidence>
<feature type="region of interest" description="Disordered" evidence="17">
    <location>
        <begin position="2244"/>
        <end position="2263"/>
    </location>
</feature>
<dbReference type="EC" id="3.1.1.3" evidence="6"/>
<dbReference type="Proteomes" id="UP000769157">
    <property type="component" value="Unassembled WGS sequence"/>
</dbReference>
<evidence type="ECO:0000256" key="18">
    <source>
        <dbReference type="SAM" id="Phobius"/>
    </source>
</evidence>
<feature type="compositionally biased region" description="Low complexity" evidence="17">
    <location>
        <begin position="977"/>
        <end position="993"/>
    </location>
</feature>
<keyword evidence="11 18" id="KW-0812">Transmembrane</keyword>
<keyword evidence="9" id="KW-0963">Cytoplasm</keyword>
<feature type="transmembrane region" description="Helical" evidence="18">
    <location>
        <begin position="2621"/>
        <end position="2641"/>
    </location>
</feature>
<proteinExistence type="inferred from homology"/>
<protein>
    <recommendedName>
        <fullName evidence="7">Condensin complex subunit 2</fullName>
        <ecNumber evidence="6">3.1.1.3</ecNumber>
    </recommendedName>
</protein>
<dbReference type="GO" id="GO:0004806">
    <property type="term" value="F:triacylglycerol lipase activity"/>
    <property type="evidence" value="ECO:0007669"/>
    <property type="project" value="UniProtKB-EC"/>
</dbReference>
<feature type="region of interest" description="Disordered" evidence="17">
    <location>
        <begin position="2821"/>
        <end position="2845"/>
    </location>
</feature>
<feature type="compositionally biased region" description="Basic and acidic residues" evidence="17">
    <location>
        <begin position="1055"/>
        <end position="1064"/>
    </location>
</feature>
<dbReference type="Gene3D" id="1.20.1420.30">
    <property type="entry name" value="NCX, central ion-binding region"/>
    <property type="match status" value="1"/>
</dbReference>
<feature type="compositionally biased region" description="Acidic residues" evidence="17">
    <location>
        <begin position="740"/>
        <end position="758"/>
    </location>
</feature>
<dbReference type="EMBL" id="JAEUBE010000366">
    <property type="protein sequence ID" value="KAH3663570.1"/>
    <property type="molecule type" value="Genomic_DNA"/>
</dbReference>
<comment type="similarity">
    <text evidence="4">Belongs to the Ca(2+):cation antiporter (CaCA) (TC 2.A.19) family.</text>
</comment>
<evidence type="ECO:0000256" key="14">
    <source>
        <dbReference type="ARBA" id="ARBA00023067"/>
    </source>
</evidence>
<comment type="similarity">
    <text evidence="5">Belongs to the CND2 (condensin subunit 2) family.</text>
</comment>
<reference evidence="21" key="2">
    <citation type="submission" date="2021-01" db="EMBL/GenBank/DDBJ databases">
        <authorList>
            <person name="Schikora-Tamarit M.A."/>
        </authorList>
    </citation>
    <scope>NUCLEOTIDE SEQUENCE</scope>
    <source>
        <strain evidence="21">CBS6075</strain>
    </source>
</reference>
<dbReference type="PANTHER" id="PTHR13108">
    <property type="entry name" value="CONDENSIN COMPLEX SUBUNIT 2"/>
    <property type="match status" value="1"/>
</dbReference>
<feature type="compositionally biased region" description="Polar residues" evidence="17">
    <location>
        <begin position="2836"/>
        <end position="2845"/>
    </location>
</feature>
<feature type="compositionally biased region" description="Low complexity" evidence="17">
    <location>
        <begin position="1011"/>
        <end position="1024"/>
    </location>
</feature>
<feature type="region of interest" description="Disordered" evidence="17">
    <location>
        <begin position="567"/>
        <end position="594"/>
    </location>
</feature>
<evidence type="ECO:0000256" key="5">
    <source>
        <dbReference type="ARBA" id="ARBA00009471"/>
    </source>
</evidence>
<name>A0A9P8P1I7_9ASCO</name>
<feature type="transmembrane region" description="Helical" evidence="18">
    <location>
        <begin position="2653"/>
        <end position="2674"/>
    </location>
</feature>
<evidence type="ECO:0000256" key="2">
    <source>
        <dbReference type="ARBA" id="ARBA00004286"/>
    </source>
</evidence>
<dbReference type="OrthoDB" id="1699231at2759"/>
<keyword evidence="22" id="KW-1185">Reference proteome</keyword>
<dbReference type="GO" id="GO:0005737">
    <property type="term" value="C:cytoplasm"/>
    <property type="evidence" value="ECO:0007669"/>
    <property type="project" value="UniProtKB-SubCell"/>
</dbReference>
<dbReference type="InterPro" id="IPR044880">
    <property type="entry name" value="NCX_ion-bd_dom_sf"/>
</dbReference>
<keyword evidence="16" id="KW-0131">Cell cycle</keyword>
<evidence type="ECO:0000256" key="3">
    <source>
        <dbReference type="ARBA" id="ARBA00004496"/>
    </source>
</evidence>
<dbReference type="CDD" id="cd00519">
    <property type="entry name" value="Lipase_3"/>
    <property type="match status" value="1"/>
</dbReference>
<evidence type="ECO:0000256" key="4">
    <source>
        <dbReference type="ARBA" id="ARBA00008170"/>
    </source>
</evidence>
<dbReference type="Pfam" id="PF05786">
    <property type="entry name" value="Cnd2"/>
    <property type="match status" value="2"/>
</dbReference>
<dbReference type="SUPFAM" id="SSF53474">
    <property type="entry name" value="alpha/beta-Hydrolases"/>
    <property type="match status" value="1"/>
</dbReference>
<keyword evidence="14" id="KW-0226">DNA condensation</keyword>
<sequence length="2945" mass="328267">MSSRSVGVRPAHKSLIDLFGLALRDSASSSNKSSFSSLSFGIGTTKYNQDREIRLIPCCCFALAKFPFESPKTLNLRQQNIRFPTVYNGCGFFLFGPAMLLLAVCFCVLVLGGARADNSWLSNGKRALYDEYKSQLDASLEKVPPGDMFEDHQFYKDYMRQLAGFCQIAYCLNDKSSLVELSHNEFRFPENLLPYSPIDYREKLIAKDGSEHPRYNLTKLFDNVEEPGRIISHGGGEGYLLLDHKLGLINVVFRGTHEFSQWYTNLHFKPGRYKPVTNDSDYWDQIDYKHKEELKRTAEENLEANDYFDSPLLYAHAGFSHVAYGMAVQVHNELFKWLETYPHYRVCVTGHSMGGALAQLTSLDLQLLGIDNLMVSFNAPSVFSHQLAAIYNRLIDQAPKAGAVRVYHFFDLVPRILPYSLYRHVGIPVVTFKRDLPHAHTDFRMASSNKLPSISEEKDLPLDETVEVANFITSKLKKEAAKFWRRRPEILDPFYHRHLVVFFSAWNFALIDYFHELSLFKDGDSINFQKASTTLDGCVKIYASRIDSAASETGRLLSGLTSNNLETVDEEEEDENDAQTAASTKPKTRKHRAESTLAKKFQTIKLKEVEKELFVDPIFKKALSDFDEGGAKSLLTNMLKINPQGRVVFDTSEKSNEMVMEDTEEDEEPAAPTRSKVDISKLSHFFSPPEGDSTVCPSIEQLERITTEGASATALLEQIGQIEFPEEQPVFQENDNIDFGADDWGNEDEDDDEGDQGDDPTRKNARTQYSLFIDGVEESDRSGPNLTLTRLFDENQTAAFDDEDEEGGRSMAEYFDTMSRQNWRGPEHWKIAMVKQAHQKSATLDILPTDVKETNNEHPEEDFVQKATAKRAKAVFTLNFMDDEQDVDENELFATPTNASKLLLPEKERGLHPTANMLPEDLQFTTKRLICLNIKPSQKINTILTKKKKKVAQRLGYDDERIADENFFANTYKEQGDQQNDNPDQGFDGDFFNAEYDHHDDDNDDDDDIPDLPLSSQPLFSQSQKRPGNLGYARVAKKVNVKLLKDNLWESLETESQRNKRDASVLDDDKENGPPEPQEKTEKPDENTLKFTQIVNKLSTKYSKEEKSELSTMLDKNLVLRSEDLLLLQIDGDLLLGNSKRIDLLLDDLLRNSNWEQSVLERVVVEDVSERWGNDRSDTKVLQSPWSVFSGRSASKVVTGHTKDLGLGVWLDVQDEVGRNVISVLVLGESGLVEQTGSQTGSLDGLEELLRNDGVGVDVGTVERSGNRRQGDELLHACSARRWWCARVHRLLGHVIRWRHVIDLVLLLLVGRFAWSKRLLLVLVHGLLQSLAFVLGVELDLWLGWILVSTLSTDEISVRGGCTSLIWVEDIWVHTKTHRATGFSPFETSSLEDLVETFSLGLLFNKTGSWNNHGGLDVVGLLMSSNNLGSSSQVLNTRVGTRTNKHLVDGNVLQWSVWLETHVLQSSLNTALGNRVREVDWVWHLSGDWKSVLRRITPGNGWHDIGGLDLDVVVELGALVGLERLPVLDGFFPFGSLWSKRTALDVVESGLVWLNHTGSGTGLDRHVTDGHSGLHREVSDTLSGKLDHVTSSSGSTNNSDDVKNKVLGGDTWRKFALDGDSHVLGLGLDQISANNGGSWQGETLLWSHNVHNTLSGVGHTEIREIKVLHVVFQSLHLESGIVLFDETVEVLEAFSGIGRNVVVDSGESTVWSSDFSVCVLQAFKSLRTGHFVDQVSVDIYQVGARVVLVDNVVLKDLVNGTIECAASPMMIHLSSKLYLLQLTCIKAPRGLFRKQSTTLLSPIRSTASTKFSTKNDSTLSLVSSDSTRSHDPKKVDVNEPSWFASAISMVFDLHIGHFALKFETDFVLGGLVKPLNLLHQAQIKLFAINRVDGLSKQPVQLRLLVTFQIVDHSPVHWDDPLQNTVGHRLVNVLQRPDPALAHSQINRPEIVLLRPFTIPNPSLANDWVTFSVAGDDGLGAAMVELTDVCLGVATDATGSASFGSYPRVLASSSSCCAFFSKSSKSMSAATFLTPSLALFLLTEEPPRMLFLAPKLVFCTTLGFDPPRERVGFSAAAGLLEGVIGLDPKGDGVADGFSHLLKKLFESESPLSSDSRSMTPSSHSNTFGWFLASNAAFFSNLSFLDYTPSTFICFLHLPSTHPPIPTCTTAHHPSRPSWRLDPGHPPQPLSNGHAGLENQRRAVQNSGSYIKHFPKQFHINMADEIEKTESAQTVPMMSAAGSVDRYAPGQESQNSASVPKRKKVQRTVTTPGRFQTEIKIDERLIEKYPTVKSEASWFYRFIAFMKHIRHLLFDDMLEFIDSCYSGFWKWPVMVSLLQKYEANKDRKYVGTILQVIKLLLATRTVIFLPLFPVGIVLYARKKDIGAVITLVLALMYFAKILSNVTEHAEHHVGPALGALLNATFGNLVELIISGTTVSKDDATLTITSLVGSVISNNLLVIGSCFFFGGLDSALIAKTAVKGIANHLFFLTCITLLLSMMSVISLIDPGKSIKFKMDTSQIGASFIFVVYVTYLIVSTNEEFKAMKRIKLKERQDRELSESQATDSSDSDSDSDTESESDEKEEFFPLRVCFIALLVSVAGLGPTSNFFVEALKELTDDKPISKVFIGMVILPLAGSLPEHISSLISAHHDNMALSVSLAIGSSNQVLGMVLPIIQFISSHYPSTGFSLYIEPYVAAAAEIPVVGEVRVNDRRHSQQEAVRSDEVVETQPVWDLDIKLFEVLEDGHGCQDWQHRNAEPGKNRYRYSDRSQQEREHIGHAEVLRPFGSCHRAGHDALLVRRVVFPGNVESTDYQVEHGVAQEQLGHVQPRRPRENDVEQTNSHRQPRNAYTRSVKRGGRYTMVYEVMETSSSSPYGLRLASESSSSLTGTNGMSFLVTGTNSFLMNECETLSSSGALTKVPSGTKQQLISGCCSKKPRVSERGTGWE</sequence>
<feature type="domain" description="Fungal lipase-type" evidence="20">
    <location>
        <begin position="251"/>
        <end position="418"/>
    </location>
</feature>
<accession>A0A9P8P1I7</accession>
<evidence type="ECO:0000256" key="13">
    <source>
        <dbReference type="ARBA" id="ARBA00022989"/>
    </source>
</evidence>
<evidence type="ECO:0000256" key="9">
    <source>
        <dbReference type="ARBA" id="ARBA00022490"/>
    </source>
</evidence>
<evidence type="ECO:0000259" key="19">
    <source>
        <dbReference type="Pfam" id="PF01699"/>
    </source>
</evidence>
<dbReference type="Gene3D" id="3.40.50.1820">
    <property type="entry name" value="alpha/beta hydrolase"/>
    <property type="match status" value="1"/>
</dbReference>
<dbReference type="GO" id="GO:0055085">
    <property type="term" value="P:transmembrane transport"/>
    <property type="evidence" value="ECO:0007669"/>
    <property type="project" value="InterPro"/>
</dbReference>
<feature type="domain" description="Sodium/calcium exchanger membrane region" evidence="19">
    <location>
        <begin position="2591"/>
        <end position="2684"/>
    </location>
</feature>
<feature type="transmembrane region" description="Helical" evidence="18">
    <location>
        <begin position="2589"/>
        <end position="2609"/>
    </location>
</feature>
<feature type="transmembrane region" description="Helical" evidence="18">
    <location>
        <begin position="2517"/>
        <end position="2535"/>
    </location>
</feature>
<dbReference type="PANTHER" id="PTHR13108:SF9">
    <property type="entry name" value="CONDENSIN COMPLEX SUBUNIT 2"/>
    <property type="match status" value="1"/>
</dbReference>
<evidence type="ECO:0000256" key="17">
    <source>
        <dbReference type="SAM" id="MobiDB-lite"/>
    </source>
</evidence>
<keyword evidence="15 18" id="KW-0472">Membrane</keyword>
<dbReference type="InterPro" id="IPR004837">
    <property type="entry name" value="NaCa_Exmemb"/>
</dbReference>
<feature type="region of interest" description="Disordered" evidence="17">
    <location>
        <begin position="2166"/>
        <end position="2193"/>
    </location>
</feature>
<evidence type="ECO:0000256" key="7">
    <source>
        <dbReference type="ARBA" id="ARBA00016065"/>
    </source>
</evidence>
<dbReference type="GO" id="GO:0007076">
    <property type="term" value="P:mitotic chromosome condensation"/>
    <property type="evidence" value="ECO:0007669"/>
    <property type="project" value="InterPro"/>
</dbReference>
<feature type="region of interest" description="Disordered" evidence="17">
    <location>
        <begin position="725"/>
        <end position="765"/>
    </location>
</feature>
<comment type="caution">
    <text evidence="21">The sequence shown here is derived from an EMBL/GenBank/DDBJ whole genome shotgun (WGS) entry which is preliminary data.</text>
</comment>
<dbReference type="AntiFam" id="ANF00098">
    <property type="entry name" value="Shadow ORF (opposite leuC)"/>
</dbReference>
<keyword evidence="13 18" id="KW-1133">Transmembrane helix</keyword>
<dbReference type="GO" id="GO:0000796">
    <property type="term" value="C:condensin complex"/>
    <property type="evidence" value="ECO:0007669"/>
    <property type="project" value="InterPro"/>
</dbReference>
<comment type="subcellular location">
    <subcellularLocation>
        <location evidence="2">Chromosome</location>
    </subcellularLocation>
    <subcellularLocation>
        <location evidence="3">Cytoplasm</location>
    </subcellularLocation>
    <subcellularLocation>
        <location evidence="1">Membrane</location>
        <topology evidence="1">Multi-pass membrane protein</topology>
    </subcellularLocation>
</comment>
<dbReference type="Pfam" id="PF01764">
    <property type="entry name" value="Lipase_3"/>
    <property type="match status" value="1"/>
</dbReference>
<feature type="region of interest" description="Disordered" evidence="17">
    <location>
        <begin position="2555"/>
        <end position="2581"/>
    </location>
</feature>
<feature type="compositionally biased region" description="Basic and acidic residues" evidence="17">
    <location>
        <begin position="1071"/>
        <end position="1088"/>
    </location>
</feature>
<dbReference type="InterPro" id="IPR022816">
    <property type="entry name" value="Condensin_barren_su2"/>
</dbReference>
<evidence type="ECO:0000256" key="11">
    <source>
        <dbReference type="ARBA" id="ARBA00022692"/>
    </source>
</evidence>
<reference evidence="21" key="1">
    <citation type="journal article" date="2021" name="Open Biol.">
        <title>Shared evolutionary footprints suggest mitochondrial oxidative damage underlies multiple complex I losses in fungi.</title>
        <authorList>
            <person name="Schikora-Tamarit M.A."/>
            <person name="Marcet-Houben M."/>
            <person name="Nosek J."/>
            <person name="Gabaldon T."/>
        </authorList>
    </citation>
    <scope>NUCLEOTIDE SEQUENCE</scope>
    <source>
        <strain evidence="21">CBS6075</strain>
    </source>
</reference>
<feature type="compositionally biased region" description="Acidic residues" evidence="17">
    <location>
        <begin position="567"/>
        <end position="577"/>
    </location>
</feature>
<dbReference type="GeneID" id="70236935"/>
<feature type="transmembrane region" description="Helical" evidence="18">
    <location>
        <begin position="2452"/>
        <end position="2474"/>
    </location>
</feature>
<feature type="transmembrane region" description="Helical" evidence="18">
    <location>
        <begin position="86"/>
        <end position="112"/>
    </location>
</feature>
<dbReference type="GO" id="GO:0016020">
    <property type="term" value="C:membrane"/>
    <property type="evidence" value="ECO:0007669"/>
    <property type="project" value="UniProtKB-SubCell"/>
</dbReference>
<keyword evidence="10" id="KW-0132">Cell division</keyword>
<evidence type="ECO:0000256" key="15">
    <source>
        <dbReference type="ARBA" id="ARBA00023136"/>
    </source>
</evidence>